<protein>
    <recommendedName>
        <fullName evidence="4">Retrotransposon gag domain-containing protein</fullName>
    </recommendedName>
</protein>
<feature type="region of interest" description="Disordered" evidence="1">
    <location>
        <begin position="87"/>
        <end position="107"/>
    </location>
</feature>
<dbReference type="PANTHER" id="PTHR32108">
    <property type="entry name" value="DNA-DIRECTED RNA POLYMERASE SUBUNIT ALPHA"/>
    <property type="match status" value="1"/>
</dbReference>
<reference evidence="2 3" key="2">
    <citation type="journal article" date="2017" name="Genome Biol.">
        <title>New reference genome sequences of hot pepper reveal the massive evolution of plant disease-resistance genes by retroduplication.</title>
        <authorList>
            <person name="Kim S."/>
            <person name="Park J."/>
            <person name="Yeom S.I."/>
            <person name="Kim Y.M."/>
            <person name="Seo E."/>
            <person name="Kim K.T."/>
            <person name="Kim M.S."/>
            <person name="Lee J.M."/>
            <person name="Cheong K."/>
            <person name="Shin H.S."/>
            <person name="Kim S.B."/>
            <person name="Han K."/>
            <person name="Lee J."/>
            <person name="Park M."/>
            <person name="Lee H.A."/>
            <person name="Lee H.Y."/>
            <person name="Lee Y."/>
            <person name="Oh S."/>
            <person name="Lee J.H."/>
            <person name="Choi E."/>
            <person name="Choi E."/>
            <person name="Lee S.E."/>
            <person name="Jeon J."/>
            <person name="Kim H."/>
            <person name="Choi G."/>
            <person name="Song H."/>
            <person name="Lee J."/>
            <person name="Lee S.C."/>
            <person name="Kwon J.K."/>
            <person name="Lee H.Y."/>
            <person name="Koo N."/>
            <person name="Hong Y."/>
            <person name="Kim R.W."/>
            <person name="Kang W.H."/>
            <person name="Huh J.H."/>
            <person name="Kang B.C."/>
            <person name="Yang T.J."/>
            <person name="Lee Y.H."/>
            <person name="Bennetzen J.L."/>
            <person name="Choi D."/>
        </authorList>
    </citation>
    <scope>NUCLEOTIDE SEQUENCE [LARGE SCALE GENOMIC DNA]</scope>
    <source>
        <strain evidence="3">cv. CM334</strain>
    </source>
</reference>
<dbReference type="EMBL" id="AYRZ02000011">
    <property type="protein sequence ID" value="PHT67582.1"/>
    <property type="molecule type" value="Genomic_DNA"/>
</dbReference>
<sequence>MIEEQEKMRQKSRDIFTPIGESYAILFHRLVQWGMITPLLGCTLNQYLRNFDPNKQCAYHSNAQGHSIKDCRYLEREIEKIIQDGSIMEQNIDSEGNSSHADMQTSG</sequence>
<dbReference type="STRING" id="4072.A0A2G2YCW0"/>
<dbReference type="Gramene" id="PHT67582">
    <property type="protein sequence ID" value="PHT67582"/>
    <property type="gene ID" value="T459_27069"/>
</dbReference>
<accession>A0A2G2YCW0</accession>
<evidence type="ECO:0000313" key="3">
    <source>
        <dbReference type="Proteomes" id="UP000222542"/>
    </source>
</evidence>
<keyword evidence="3" id="KW-1185">Reference proteome</keyword>
<comment type="caution">
    <text evidence="2">The sequence shown here is derived from an EMBL/GenBank/DDBJ whole genome shotgun (WGS) entry which is preliminary data.</text>
</comment>
<proteinExistence type="predicted"/>
<dbReference type="AlphaFoldDB" id="A0A2G2YCW0"/>
<feature type="compositionally biased region" description="Polar residues" evidence="1">
    <location>
        <begin position="88"/>
        <end position="107"/>
    </location>
</feature>
<organism evidence="2 3">
    <name type="scientific">Capsicum annuum</name>
    <name type="common">Capsicum pepper</name>
    <dbReference type="NCBI Taxonomy" id="4072"/>
    <lineage>
        <taxon>Eukaryota</taxon>
        <taxon>Viridiplantae</taxon>
        <taxon>Streptophyta</taxon>
        <taxon>Embryophyta</taxon>
        <taxon>Tracheophyta</taxon>
        <taxon>Spermatophyta</taxon>
        <taxon>Magnoliopsida</taxon>
        <taxon>eudicotyledons</taxon>
        <taxon>Gunneridae</taxon>
        <taxon>Pentapetalae</taxon>
        <taxon>asterids</taxon>
        <taxon>lamiids</taxon>
        <taxon>Solanales</taxon>
        <taxon>Solanaceae</taxon>
        <taxon>Solanoideae</taxon>
        <taxon>Capsiceae</taxon>
        <taxon>Capsicum</taxon>
    </lineage>
</organism>
<gene>
    <name evidence="2" type="ORF">T459_27069</name>
</gene>
<evidence type="ECO:0000256" key="1">
    <source>
        <dbReference type="SAM" id="MobiDB-lite"/>
    </source>
</evidence>
<dbReference type="PANTHER" id="PTHR32108:SF9">
    <property type="entry name" value="REVERSE TRANSCRIPTASE RNASE H-LIKE DOMAIN-CONTAINING PROTEIN"/>
    <property type="match status" value="1"/>
</dbReference>
<evidence type="ECO:0008006" key="4">
    <source>
        <dbReference type="Google" id="ProtNLM"/>
    </source>
</evidence>
<name>A0A2G2YCW0_CAPAN</name>
<dbReference type="Proteomes" id="UP000222542">
    <property type="component" value="Unassembled WGS sequence"/>
</dbReference>
<evidence type="ECO:0000313" key="2">
    <source>
        <dbReference type="EMBL" id="PHT67582.1"/>
    </source>
</evidence>
<reference evidence="2 3" key="1">
    <citation type="journal article" date="2014" name="Nat. Genet.">
        <title>Genome sequence of the hot pepper provides insights into the evolution of pungency in Capsicum species.</title>
        <authorList>
            <person name="Kim S."/>
            <person name="Park M."/>
            <person name="Yeom S.I."/>
            <person name="Kim Y.M."/>
            <person name="Lee J.M."/>
            <person name="Lee H.A."/>
            <person name="Seo E."/>
            <person name="Choi J."/>
            <person name="Cheong K."/>
            <person name="Kim K.T."/>
            <person name="Jung K."/>
            <person name="Lee G.W."/>
            <person name="Oh S.K."/>
            <person name="Bae C."/>
            <person name="Kim S.B."/>
            <person name="Lee H.Y."/>
            <person name="Kim S.Y."/>
            <person name="Kim M.S."/>
            <person name="Kang B.C."/>
            <person name="Jo Y.D."/>
            <person name="Yang H.B."/>
            <person name="Jeong H.J."/>
            <person name="Kang W.H."/>
            <person name="Kwon J.K."/>
            <person name="Shin C."/>
            <person name="Lim J.Y."/>
            <person name="Park J.H."/>
            <person name="Huh J.H."/>
            <person name="Kim J.S."/>
            <person name="Kim B.D."/>
            <person name="Cohen O."/>
            <person name="Paran I."/>
            <person name="Suh M.C."/>
            <person name="Lee S.B."/>
            <person name="Kim Y.K."/>
            <person name="Shin Y."/>
            <person name="Noh S.J."/>
            <person name="Park J."/>
            <person name="Seo Y.S."/>
            <person name="Kwon S.Y."/>
            <person name="Kim H.A."/>
            <person name="Park J.M."/>
            <person name="Kim H.J."/>
            <person name="Choi S.B."/>
            <person name="Bosland P.W."/>
            <person name="Reeves G."/>
            <person name="Jo S.H."/>
            <person name="Lee B.W."/>
            <person name="Cho H.T."/>
            <person name="Choi H.S."/>
            <person name="Lee M.S."/>
            <person name="Yu Y."/>
            <person name="Do Choi Y."/>
            <person name="Park B.S."/>
            <person name="van Deynze A."/>
            <person name="Ashrafi H."/>
            <person name="Hill T."/>
            <person name="Kim W.T."/>
            <person name="Pai H.S."/>
            <person name="Ahn H.K."/>
            <person name="Yeam I."/>
            <person name="Giovannoni J.J."/>
            <person name="Rose J.K."/>
            <person name="Sorensen I."/>
            <person name="Lee S.J."/>
            <person name="Kim R.W."/>
            <person name="Choi I.Y."/>
            <person name="Choi B.S."/>
            <person name="Lim J.S."/>
            <person name="Lee Y.H."/>
            <person name="Choi D."/>
        </authorList>
    </citation>
    <scope>NUCLEOTIDE SEQUENCE [LARGE SCALE GENOMIC DNA]</scope>
    <source>
        <strain evidence="3">cv. CM334</strain>
    </source>
</reference>